<dbReference type="Pfam" id="PF19305">
    <property type="entry name" value="MmgE_PrpD_C"/>
    <property type="match status" value="1"/>
</dbReference>
<feature type="domain" description="MmgE/PrpD C-terminal" evidence="4">
    <location>
        <begin position="309"/>
        <end position="480"/>
    </location>
</feature>
<gene>
    <name evidence="5" type="ORF">RM530_03250</name>
</gene>
<dbReference type="PANTHER" id="PTHR16943">
    <property type="entry name" value="2-METHYLCITRATE DEHYDRATASE-RELATED"/>
    <property type="match status" value="1"/>
</dbReference>
<dbReference type="InterPro" id="IPR042188">
    <property type="entry name" value="MmgE/PrpD_sf_2"/>
</dbReference>
<dbReference type="Proteomes" id="UP001254608">
    <property type="component" value="Unassembled WGS sequence"/>
</dbReference>
<dbReference type="SUPFAM" id="SSF103378">
    <property type="entry name" value="2-methylcitrate dehydratase PrpD"/>
    <property type="match status" value="1"/>
</dbReference>
<name>A0ABU2WGI9_9GAMM</name>
<comment type="similarity">
    <text evidence="1">Belongs to the PrpD family.</text>
</comment>
<evidence type="ECO:0000256" key="1">
    <source>
        <dbReference type="ARBA" id="ARBA00006174"/>
    </source>
</evidence>
<dbReference type="InterPro" id="IPR042183">
    <property type="entry name" value="MmgE/PrpD_sf_1"/>
</dbReference>
<evidence type="ECO:0000256" key="2">
    <source>
        <dbReference type="SAM" id="MobiDB-lite"/>
    </source>
</evidence>
<reference evidence="5 6" key="1">
    <citation type="submission" date="2023-09" db="EMBL/GenBank/DDBJ databases">
        <authorList>
            <person name="Rey-Velasco X."/>
        </authorList>
    </citation>
    <scope>NUCLEOTIDE SEQUENCE [LARGE SCALE GENOMIC DNA]</scope>
    <source>
        <strain evidence="5 6">W345</strain>
    </source>
</reference>
<dbReference type="InterPro" id="IPR045337">
    <property type="entry name" value="MmgE_PrpD_C"/>
</dbReference>
<comment type="caution">
    <text evidence="5">The sequence shown here is derived from an EMBL/GenBank/DDBJ whole genome shotgun (WGS) entry which is preliminary data.</text>
</comment>
<dbReference type="EMBL" id="JAVRIC010000003">
    <property type="protein sequence ID" value="MDT0496381.1"/>
    <property type="molecule type" value="Genomic_DNA"/>
</dbReference>
<proteinExistence type="inferred from homology"/>
<organism evidence="5 6">
    <name type="scientific">Banduia mediterranea</name>
    <dbReference type="NCBI Taxonomy" id="3075609"/>
    <lineage>
        <taxon>Bacteria</taxon>
        <taxon>Pseudomonadati</taxon>
        <taxon>Pseudomonadota</taxon>
        <taxon>Gammaproteobacteria</taxon>
        <taxon>Nevskiales</taxon>
        <taxon>Algiphilaceae</taxon>
        <taxon>Banduia</taxon>
    </lineage>
</organism>
<dbReference type="PANTHER" id="PTHR16943:SF8">
    <property type="entry name" value="2-METHYLCITRATE DEHYDRATASE"/>
    <property type="match status" value="1"/>
</dbReference>
<evidence type="ECO:0000313" key="6">
    <source>
        <dbReference type="Proteomes" id="UP001254608"/>
    </source>
</evidence>
<feature type="domain" description="MmgE/PrpD N-terminal" evidence="3">
    <location>
        <begin position="49"/>
        <end position="288"/>
    </location>
</feature>
<protein>
    <submittedName>
        <fullName evidence="5">MmgE/PrpD family protein</fullName>
    </submittedName>
</protein>
<evidence type="ECO:0000259" key="4">
    <source>
        <dbReference type="Pfam" id="PF19305"/>
    </source>
</evidence>
<evidence type="ECO:0000313" key="5">
    <source>
        <dbReference type="EMBL" id="MDT0496381.1"/>
    </source>
</evidence>
<dbReference type="Gene3D" id="3.30.1330.120">
    <property type="entry name" value="2-methylcitrate dehydratase PrpD"/>
    <property type="match status" value="1"/>
</dbReference>
<dbReference type="InterPro" id="IPR036148">
    <property type="entry name" value="MmgE/PrpD_sf"/>
</dbReference>
<accession>A0ABU2WGI9</accession>
<dbReference type="InterPro" id="IPR045336">
    <property type="entry name" value="MmgE_PrpD_N"/>
</dbReference>
<sequence length="491" mass="53157">MARPKAQRWLRPMPHPSQVPSPDGTLHRPLSRPRHSDMTTTASNDFGAALASFAATLTCEHIPDPVLRRAEDLFLDWFACTLAGRTGEPIRILEGWVERHARSGDAELLTSRRRVDALFAAMLNSAASHMVEQDDVHNGSVFHAAAVVFGPALALAQARNASGAQLLEAIVAGYEVGVRVGEYLGRAHYKRFHTTATAGCLAAAAATGRLLNLDPERMLWAFGSAATQAGGIWEYLREGAHSKQLHCAHAAAAGITAAELAADGFTGATRALEGAGGMGAAMSEHADPARLVDGLGSRWTLAESSFKFHASCRHTHPAGDALLALMQRERLTHEDIADVLCGVHQSALDVLSPIVEPKSVHQSKFSMGTVLGLLAVYGRAQLPDFEQHYLEPRVVALRNKVRMQLDPEVDAAYPARWIGKVWVRTVDGRSLEARMDEPKGDPGNTLSRAELEDKAQRLAVFADGASPAEMRSVIARAWNLQHETTVRDWLS</sequence>
<feature type="region of interest" description="Disordered" evidence="2">
    <location>
        <begin position="1"/>
        <end position="41"/>
    </location>
</feature>
<dbReference type="Pfam" id="PF03972">
    <property type="entry name" value="MmgE_PrpD_N"/>
    <property type="match status" value="1"/>
</dbReference>
<dbReference type="Gene3D" id="1.10.4100.10">
    <property type="entry name" value="2-methylcitrate dehydratase PrpD"/>
    <property type="match status" value="1"/>
</dbReference>
<dbReference type="InterPro" id="IPR005656">
    <property type="entry name" value="MmgE_PrpD"/>
</dbReference>
<keyword evidence="6" id="KW-1185">Reference proteome</keyword>
<evidence type="ECO:0000259" key="3">
    <source>
        <dbReference type="Pfam" id="PF03972"/>
    </source>
</evidence>